<organism evidence="1">
    <name type="scientific">Rhizophora mucronata</name>
    <name type="common">Asiatic mangrove</name>
    <dbReference type="NCBI Taxonomy" id="61149"/>
    <lineage>
        <taxon>Eukaryota</taxon>
        <taxon>Viridiplantae</taxon>
        <taxon>Streptophyta</taxon>
        <taxon>Embryophyta</taxon>
        <taxon>Tracheophyta</taxon>
        <taxon>Spermatophyta</taxon>
        <taxon>Magnoliopsida</taxon>
        <taxon>eudicotyledons</taxon>
        <taxon>Gunneridae</taxon>
        <taxon>Pentapetalae</taxon>
        <taxon>rosids</taxon>
        <taxon>fabids</taxon>
        <taxon>Malpighiales</taxon>
        <taxon>Rhizophoraceae</taxon>
        <taxon>Rhizophora</taxon>
    </lineage>
</organism>
<proteinExistence type="predicted"/>
<dbReference type="EMBL" id="GGEC01088139">
    <property type="protein sequence ID" value="MBX68623.1"/>
    <property type="molecule type" value="Transcribed_RNA"/>
</dbReference>
<sequence>MINAYPIISVSIIKNSLRRPEF</sequence>
<protein>
    <submittedName>
        <fullName evidence="1">Uncharacterized protein</fullName>
    </submittedName>
</protein>
<reference evidence="1" key="1">
    <citation type="submission" date="2018-02" db="EMBL/GenBank/DDBJ databases">
        <title>Rhizophora mucronata_Transcriptome.</title>
        <authorList>
            <person name="Meera S.P."/>
            <person name="Sreeshan A."/>
            <person name="Augustine A."/>
        </authorList>
    </citation>
    <scope>NUCLEOTIDE SEQUENCE</scope>
    <source>
        <tissue evidence="1">Leaf</tissue>
    </source>
</reference>
<evidence type="ECO:0000313" key="1">
    <source>
        <dbReference type="EMBL" id="MBX68623.1"/>
    </source>
</evidence>
<accession>A0A2P2QNQ3</accession>
<dbReference type="AlphaFoldDB" id="A0A2P2QNQ3"/>
<name>A0A2P2QNQ3_RHIMU</name>